<accession>A0ABQ9HBM7</accession>
<feature type="transmembrane region" description="Helical" evidence="2">
    <location>
        <begin position="428"/>
        <end position="448"/>
    </location>
</feature>
<feature type="compositionally biased region" description="Basic and acidic residues" evidence="1">
    <location>
        <begin position="1"/>
        <end position="17"/>
    </location>
</feature>
<keyword evidence="4" id="KW-1185">Reference proteome</keyword>
<feature type="region of interest" description="Disordered" evidence="1">
    <location>
        <begin position="1"/>
        <end position="24"/>
    </location>
</feature>
<dbReference type="Proteomes" id="UP001159363">
    <property type="component" value="Chromosome 5"/>
</dbReference>
<gene>
    <name evidence="3" type="ORF">PR048_018175</name>
</gene>
<evidence type="ECO:0000256" key="2">
    <source>
        <dbReference type="SAM" id="Phobius"/>
    </source>
</evidence>
<evidence type="ECO:0000256" key="1">
    <source>
        <dbReference type="SAM" id="MobiDB-lite"/>
    </source>
</evidence>
<comment type="caution">
    <text evidence="3">The sequence shown here is derived from an EMBL/GenBank/DDBJ whole genome shotgun (WGS) entry which is preliminary data.</text>
</comment>
<sequence>MDQRRNVRPGKTGDSRENTPTSGVVRHDSHFFKYGMRHQPCWMRDENSDDSYPKVSFVFPPSLVARCNHKCLFGGHGHVVRRGGLAHPGSRILGINSNKAARKNKRLCWCAGRWGVPSRYRPERAKTAPAHLTLLSSFEAEKRESVKSDTATRIKCAIAAKHKALNLRAVFSSYCMSLRHFAPRHYLVCGNYRHVVELAEQARCRCVAVQYSASAGNTSNRTTLLGSPLVFPAAPQESILSLRGGEQTEFLHAPTYFSIFPPSSPTHSPGRATIRSRSHVPWSRTSVQLPASSFYRDYRKGGVEAFCLRGRNGGRVTASCKATQRCWHARSWQSIAARQCVRVCGYVKEVFVKEGWRGRSWTASCAGRSRRNGCVRPRCSRTAIPLLRRIAWLPQCSNRTSPLSLLIAIAVLIVIAMLIAVLIVIVVLIAVLVSIVVLITVLIVIVVLNSIVMLISIAVLISVLIAIAVLIAIVELIEVDARERRDSAFAVPCTRAELGSRCVLPAASPPLNLPLICASARLKRPKRPLPRVRRRTELACLSTARVGATVAERLARSPQTKANWIQSLAGSPDFRKWESCRTMPLVGGFSRGSPVCPAPSFRRRSVSPTSAFKTSLL</sequence>
<evidence type="ECO:0000313" key="3">
    <source>
        <dbReference type="EMBL" id="KAJ8881689.1"/>
    </source>
</evidence>
<keyword evidence="2" id="KW-1133">Transmembrane helix</keyword>
<keyword evidence="2" id="KW-0472">Membrane</keyword>
<evidence type="ECO:0000313" key="4">
    <source>
        <dbReference type="Proteomes" id="UP001159363"/>
    </source>
</evidence>
<keyword evidence="2" id="KW-0812">Transmembrane</keyword>
<reference evidence="3 4" key="1">
    <citation type="submission" date="2023-02" db="EMBL/GenBank/DDBJ databases">
        <title>LHISI_Scaffold_Assembly.</title>
        <authorList>
            <person name="Stuart O.P."/>
            <person name="Cleave R."/>
            <person name="Magrath M.J.L."/>
            <person name="Mikheyev A.S."/>
        </authorList>
    </citation>
    <scope>NUCLEOTIDE SEQUENCE [LARGE SCALE GENOMIC DNA]</scope>
    <source>
        <strain evidence="3">Daus_M_001</strain>
        <tissue evidence="3">Leg muscle</tissue>
    </source>
</reference>
<organism evidence="3 4">
    <name type="scientific">Dryococelus australis</name>
    <dbReference type="NCBI Taxonomy" id="614101"/>
    <lineage>
        <taxon>Eukaryota</taxon>
        <taxon>Metazoa</taxon>
        <taxon>Ecdysozoa</taxon>
        <taxon>Arthropoda</taxon>
        <taxon>Hexapoda</taxon>
        <taxon>Insecta</taxon>
        <taxon>Pterygota</taxon>
        <taxon>Neoptera</taxon>
        <taxon>Polyneoptera</taxon>
        <taxon>Phasmatodea</taxon>
        <taxon>Verophasmatodea</taxon>
        <taxon>Anareolatae</taxon>
        <taxon>Phasmatidae</taxon>
        <taxon>Eurycanthinae</taxon>
        <taxon>Dryococelus</taxon>
    </lineage>
</organism>
<proteinExistence type="predicted"/>
<feature type="transmembrane region" description="Helical" evidence="2">
    <location>
        <begin position="403"/>
        <end position="423"/>
    </location>
</feature>
<protein>
    <submittedName>
        <fullName evidence="3">Uncharacterized protein</fullName>
    </submittedName>
</protein>
<feature type="transmembrane region" description="Helical" evidence="2">
    <location>
        <begin position="454"/>
        <end position="477"/>
    </location>
</feature>
<name>A0ABQ9HBM7_9NEOP</name>
<dbReference type="EMBL" id="JARBHB010000006">
    <property type="protein sequence ID" value="KAJ8881689.1"/>
    <property type="molecule type" value="Genomic_DNA"/>
</dbReference>